<organism evidence="2">
    <name type="scientific">Nothobranchius furzeri</name>
    <name type="common">Turquoise killifish</name>
    <dbReference type="NCBI Taxonomy" id="105023"/>
    <lineage>
        <taxon>Eukaryota</taxon>
        <taxon>Metazoa</taxon>
        <taxon>Chordata</taxon>
        <taxon>Craniata</taxon>
        <taxon>Vertebrata</taxon>
        <taxon>Euteleostomi</taxon>
        <taxon>Actinopterygii</taxon>
        <taxon>Neopterygii</taxon>
        <taxon>Teleostei</taxon>
        <taxon>Neoteleostei</taxon>
        <taxon>Acanthomorphata</taxon>
        <taxon>Ovalentaria</taxon>
        <taxon>Atherinomorphae</taxon>
        <taxon>Cyprinodontiformes</taxon>
        <taxon>Nothobranchiidae</taxon>
        <taxon>Nothobranchius</taxon>
    </lineage>
</organism>
<gene>
    <name evidence="2" type="primary">FGFR1</name>
</gene>
<sequence length="66" mass="6706">DDEGLLACSSISQANVSTAGGRSRSDTFSNDQSGVPGSGRPSGPVLTHPVLPGLCLHADSSLYLHI</sequence>
<feature type="non-terminal residue" evidence="2">
    <location>
        <position position="1"/>
    </location>
</feature>
<name>A0A1A8B774_NOTFU</name>
<keyword evidence="2" id="KW-0675">Receptor</keyword>
<dbReference type="EMBL" id="HAEJ01000230">
    <property type="protein sequence ID" value="SBS40687.1"/>
    <property type="molecule type" value="Transcribed_RNA"/>
</dbReference>
<feature type="compositionally biased region" description="Low complexity" evidence="1">
    <location>
        <begin position="33"/>
        <end position="45"/>
    </location>
</feature>
<feature type="non-terminal residue" evidence="2">
    <location>
        <position position="66"/>
    </location>
</feature>
<feature type="compositionally biased region" description="Polar residues" evidence="1">
    <location>
        <begin position="17"/>
        <end position="32"/>
    </location>
</feature>
<evidence type="ECO:0000256" key="1">
    <source>
        <dbReference type="SAM" id="MobiDB-lite"/>
    </source>
</evidence>
<accession>A0A1A8B774</accession>
<feature type="region of interest" description="Disordered" evidence="1">
    <location>
        <begin position="17"/>
        <end position="46"/>
    </location>
</feature>
<proteinExistence type="predicted"/>
<evidence type="ECO:0000313" key="2">
    <source>
        <dbReference type="EMBL" id="SBP62350.1"/>
    </source>
</evidence>
<dbReference type="AlphaFoldDB" id="A0A1A8B774"/>
<reference evidence="2" key="1">
    <citation type="submission" date="2016-05" db="EMBL/GenBank/DDBJ databases">
        <authorList>
            <person name="Lavstsen T."/>
            <person name="Jespersen J.S."/>
        </authorList>
    </citation>
    <scope>NUCLEOTIDE SEQUENCE</scope>
    <source>
        <tissue evidence="2">Brain</tissue>
    </source>
</reference>
<protein>
    <submittedName>
        <fullName evidence="2">Fibroblast growth factor receptor 1</fullName>
    </submittedName>
</protein>
<reference evidence="2" key="2">
    <citation type="submission" date="2016-06" db="EMBL/GenBank/DDBJ databases">
        <title>The genome of a short-lived fish provides insights into sex chromosome evolution and the genetic control of aging.</title>
        <authorList>
            <person name="Reichwald K."/>
            <person name="Felder M."/>
            <person name="Petzold A."/>
            <person name="Koch P."/>
            <person name="Groth M."/>
            <person name="Platzer M."/>
        </authorList>
    </citation>
    <scope>NUCLEOTIDE SEQUENCE</scope>
    <source>
        <tissue evidence="2">Brain</tissue>
    </source>
</reference>
<dbReference type="EMBL" id="HADY01023865">
    <property type="protein sequence ID" value="SBP62350.1"/>
    <property type="molecule type" value="Transcribed_RNA"/>
</dbReference>